<proteinExistence type="predicted"/>
<feature type="domain" description="Cupin type-2" evidence="2">
    <location>
        <begin position="35"/>
        <end position="104"/>
    </location>
</feature>
<dbReference type="Pfam" id="PF07883">
    <property type="entry name" value="Cupin_2"/>
    <property type="match status" value="1"/>
</dbReference>
<reference evidence="3 4" key="1">
    <citation type="journal article" date="2019" name="Int. J. Syst. Evol. Microbiol.">
        <title>The Global Catalogue of Microorganisms (GCM) 10K type strain sequencing project: providing services to taxonomists for standard genome sequencing and annotation.</title>
        <authorList>
            <consortium name="The Broad Institute Genomics Platform"/>
            <consortium name="The Broad Institute Genome Sequencing Center for Infectious Disease"/>
            <person name="Wu L."/>
            <person name="Ma J."/>
        </authorList>
    </citation>
    <scope>NUCLEOTIDE SEQUENCE [LARGE SCALE GENOMIC DNA]</scope>
    <source>
        <strain evidence="3 4">LMG 29247</strain>
    </source>
</reference>
<dbReference type="InterPro" id="IPR011051">
    <property type="entry name" value="RmlC_Cupin_sf"/>
</dbReference>
<dbReference type="PANTHER" id="PTHR35848">
    <property type="entry name" value="OXALATE-BINDING PROTEIN"/>
    <property type="match status" value="1"/>
</dbReference>
<gene>
    <name evidence="3" type="ORF">ACFQE6_05660</name>
</gene>
<dbReference type="EMBL" id="JBHSWV010000091">
    <property type="protein sequence ID" value="MFC6764538.1"/>
    <property type="molecule type" value="Genomic_DNA"/>
</dbReference>
<evidence type="ECO:0000256" key="1">
    <source>
        <dbReference type="ARBA" id="ARBA00022723"/>
    </source>
</evidence>
<evidence type="ECO:0000313" key="3">
    <source>
        <dbReference type="EMBL" id="MFC6764538.1"/>
    </source>
</evidence>
<dbReference type="RefSeq" id="WP_273737598.1">
    <property type="nucleotide sequence ID" value="NZ_JAQIVI010000091.1"/>
</dbReference>
<dbReference type="InterPro" id="IPR051610">
    <property type="entry name" value="GPI/OXD"/>
</dbReference>
<keyword evidence="4" id="KW-1185">Reference proteome</keyword>
<sequence>MQKVTLDDLENNPMNADVTKHATEPLNLNNLALNYFELEPGDEFSGGLHTHMNQEEVFYVVEGTATFRTKDDETAVESGEIVRFEPGEYQSGKNEGEQRVRAIALGAPQDAGETRVAVPCQECGADYHVAEVGDDGVSLSCPDCGNDPEQ</sequence>
<dbReference type="Gene3D" id="2.60.120.10">
    <property type="entry name" value="Jelly Rolls"/>
    <property type="match status" value="1"/>
</dbReference>
<dbReference type="SUPFAM" id="SSF51182">
    <property type="entry name" value="RmlC-like cupins"/>
    <property type="match status" value="1"/>
</dbReference>
<dbReference type="PANTHER" id="PTHR35848:SF9">
    <property type="entry name" value="SLL1358 PROTEIN"/>
    <property type="match status" value="1"/>
</dbReference>
<keyword evidence="1" id="KW-0479">Metal-binding</keyword>
<evidence type="ECO:0000259" key="2">
    <source>
        <dbReference type="Pfam" id="PF07883"/>
    </source>
</evidence>
<name>A0ABD5SM31_9EURY</name>
<organism evidence="3 4">
    <name type="scientific">Natrinema soli</name>
    <dbReference type="NCBI Taxonomy" id="1930624"/>
    <lineage>
        <taxon>Archaea</taxon>
        <taxon>Methanobacteriati</taxon>
        <taxon>Methanobacteriota</taxon>
        <taxon>Stenosarchaea group</taxon>
        <taxon>Halobacteria</taxon>
        <taxon>Halobacteriales</taxon>
        <taxon>Natrialbaceae</taxon>
        <taxon>Natrinema</taxon>
    </lineage>
</organism>
<dbReference type="GO" id="GO:0046872">
    <property type="term" value="F:metal ion binding"/>
    <property type="evidence" value="ECO:0007669"/>
    <property type="project" value="UniProtKB-KW"/>
</dbReference>
<comment type="caution">
    <text evidence="3">The sequence shown here is derived from an EMBL/GenBank/DDBJ whole genome shotgun (WGS) entry which is preliminary data.</text>
</comment>
<dbReference type="InterPro" id="IPR014710">
    <property type="entry name" value="RmlC-like_jellyroll"/>
</dbReference>
<dbReference type="Proteomes" id="UP001596383">
    <property type="component" value="Unassembled WGS sequence"/>
</dbReference>
<protein>
    <submittedName>
        <fullName evidence="3">Cupin domain-containing protein</fullName>
    </submittedName>
</protein>
<dbReference type="CDD" id="cd02208">
    <property type="entry name" value="cupin_RmlC-like"/>
    <property type="match status" value="1"/>
</dbReference>
<dbReference type="AlphaFoldDB" id="A0ABD5SM31"/>
<dbReference type="InterPro" id="IPR013096">
    <property type="entry name" value="Cupin_2"/>
</dbReference>
<evidence type="ECO:0000313" key="4">
    <source>
        <dbReference type="Proteomes" id="UP001596383"/>
    </source>
</evidence>
<accession>A0ABD5SM31</accession>